<dbReference type="FunFam" id="3.30.980.10:FF:000004">
    <property type="entry name" value="Alanine--tRNA ligase, cytoplasmic"/>
    <property type="match status" value="1"/>
</dbReference>
<reference evidence="12" key="1">
    <citation type="journal article" date="2017" name="Nature">
        <title>The sunflower genome provides insights into oil metabolism, flowering and Asterid evolution.</title>
        <authorList>
            <person name="Badouin H."/>
            <person name="Gouzy J."/>
            <person name="Grassa C.J."/>
            <person name="Murat F."/>
            <person name="Staton S.E."/>
            <person name="Cottret L."/>
            <person name="Lelandais-Briere C."/>
            <person name="Owens G.L."/>
            <person name="Carrere S."/>
            <person name="Mayjonade B."/>
            <person name="Legrand L."/>
            <person name="Gill N."/>
            <person name="Kane N.C."/>
            <person name="Bowers J.E."/>
            <person name="Hubner S."/>
            <person name="Bellec A."/>
            <person name="Berard A."/>
            <person name="Berges H."/>
            <person name="Blanchet N."/>
            <person name="Boniface M.C."/>
            <person name="Brunel D."/>
            <person name="Catrice O."/>
            <person name="Chaidir N."/>
            <person name="Claudel C."/>
            <person name="Donnadieu C."/>
            <person name="Faraut T."/>
            <person name="Fievet G."/>
            <person name="Helmstetter N."/>
            <person name="King M."/>
            <person name="Knapp S.J."/>
            <person name="Lai Z."/>
            <person name="Le Paslier M.C."/>
            <person name="Lippi Y."/>
            <person name="Lorenzon L."/>
            <person name="Mandel J.R."/>
            <person name="Marage G."/>
            <person name="Marchand G."/>
            <person name="Marquand E."/>
            <person name="Bret-Mestries E."/>
            <person name="Morien E."/>
            <person name="Nambeesan S."/>
            <person name="Nguyen T."/>
            <person name="Pegot-Espagnet P."/>
            <person name="Pouilly N."/>
            <person name="Raftis F."/>
            <person name="Sallet E."/>
            <person name="Schiex T."/>
            <person name="Thomas J."/>
            <person name="Vandecasteele C."/>
            <person name="Vares D."/>
            <person name="Vear F."/>
            <person name="Vautrin S."/>
            <person name="Crespi M."/>
            <person name="Mangin B."/>
            <person name="Burke J.M."/>
            <person name="Salse J."/>
            <person name="Munos S."/>
            <person name="Vincourt P."/>
            <person name="Rieseberg L.H."/>
            <person name="Langlade N.B."/>
        </authorList>
    </citation>
    <scope>NUCLEOTIDE SEQUENCE</scope>
    <source>
        <tissue evidence="12">Leaves</tissue>
    </source>
</reference>
<keyword evidence="8" id="KW-0648">Protein biosynthesis</keyword>
<comment type="caution">
    <text evidence="12">The sequence shown here is derived from an EMBL/GenBank/DDBJ whole genome shotgun (WGS) entry which is preliminary data.</text>
</comment>
<dbReference type="InterPro" id="IPR018163">
    <property type="entry name" value="Thr/Ala-tRNA-synth_IIc_edit"/>
</dbReference>
<dbReference type="GO" id="GO:0004813">
    <property type="term" value="F:alanine-tRNA ligase activity"/>
    <property type="evidence" value="ECO:0007669"/>
    <property type="project" value="UniProtKB-EC"/>
</dbReference>
<dbReference type="AlphaFoldDB" id="A0A9K3H0A8"/>
<evidence type="ECO:0000256" key="10">
    <source>
        <dbReference type="SAM" id="MobiDB-lite"/>
    </source>
</evidence>
<dbReference type="Gene3D" id="3.30.980.10">
    <property type="entry name" value="Threonyl-trna Synthetase, Chain A, domain 2"/>
    <property type="match status" value="1"/>
</dbReference>
<keyword evidence="6" id="KW-0067">ATP-binding</keyword>
<evidence type="ECO:0000256" key="3">
    <source>
        <dbReference type="ARBA" id="ARBA00022555"/>
    </source>
</evidence>
<evidence type="ECO:0000256" key="5">
    <source>
        <dbReference type="ARBA" id="ARBA00022741"/>
    </source>
</evidence>
<evidence type="ECO:0000256" key="7">
    <source>
        <dbReference type="ARBA" id="ARBA00022884"/>
    </source>
</evidence>
<dbReference type="Gramene" id="mRNA:HanXRQr2_Chr16g0776091">
    <property type="protein sequence ID" value="mRNA:HanXRQr2_Chr16g0776091"/>
    <property type="gene ID" value="HanXRQr2_Chr16g0776091"/>
</dbReference>
<evidence type="ECO:0000259" key="11">
    <source>
        <dbReference type="PROSITE" id="PS50860"/>
    </source>
</evidence>
<dbReference type="GO" id="GO:0006419">
    <property type="term" value="P:alanyl-tRNA aminoacylation"/>
    <property type="evidence" value="ECO:0007669"/>
    <property type="project" value="InterPro"/>
</dbReference>
<evidence type="ECO:0000256" key="1">
    <source>
        <dbReference type="ARBA" id="ARBA00008226"/>
    </source>
</evidence>
<dbReference type="SUPFAM" id="SSF55186">
    <property type="entry name" value="ThrRS/AlaRS common domain"/>
    <property type="match status" value="1"/>
</dbReference>
<keyword evidence="4 12" id="KW-0436">Ligase</keyword>
<keyword evidence="9" id="KW-0030">Aminoacyl-tRNA synthetase</keyword>
<evidence type="ECO:0000256" key="2">
    <source>
        <dbReference type="ARBA" id="ARBA00013168"/>
    </source>
</evidence>
<organism evidence="12 13">
    <name type="scientific">Helianthus annuus</name>
    <name type="common">Common sunflower</name>
    <dbReference type="NCBI Taxonomy" id="4232"/>
    <lineage>
        <taxon>Eukaryota</taxon>
        <taxon>Viridiplantae</taxon>
        <taxon>Streptophyta</taxon>
        <taxon>Embryophyta</taxon>
        <taxon>Tracheophyta</taxon>
        <taxon>Spermatophyta</taxon>
        <taxon>Magnoliopsida</taxon>
        <taxon>eudicotyledons</taxon>
        <taxon>Gunneridae</taxon>
        <taxon>Pentapetalae</taxon>
        <taxon>asterids</taxon>
        <taxon>campanulids</taxon>
        <taxon>Asterales</taxon>
        <taxon>Asteraceae</taxon>
        <taxon>Asteroideae</taxon>
        <taxon>Heliantheae alliance</taxon>
        <taxon>Heliantheae</taxon>
        <taxon>Helianthus</taxon>
    </lineage>
</organism>
<keyword evidence="3" id="KW-0820">tRNA-binding</keyword>
<evidence type="ECO:0000256" key="8">
    <source>
        <dbReference type="ARBA" id="ARBA00022917"/>
    </source>
</evidence>
<dbReference type="OrthoDB" id="1712835at2759"/>
<keyword evidence="13" id="KW-1185">Reference proteome</keyword>
<dbReference type="PANTHER" id="PTHR11777">
    <property type="entry name" value="ALANYL-TRNA SYNTHETASE"/>
    <property type="match status" value="1"/>
</dbReference>
<evidence type="ECO:0000256" key="9">
    <source>
        <dbReference type="ARBA" id="ARBA00023146"/>
    </source>
</evidence>
<dbReference type="Gene3D" id="3.30.54.20">
    <property type="match status" value="1"/>
</dbReference>
<name>A0A9K3H0A8_HELAN</name>
<feature type="compositionally biased region" description="Polar residues" evidence="10">
    <location>
        <begin position="1"/>
        <end position="15"/>
    </location>
</feature>
<dbReference type="EMBL" id="MNCJ02000331">
    <property type="protein sequence ID" value="KAF5762385.1"/>
    <property type="molecule type" value="Genomic_DNA"/>
</dbReference>
<gene>
    <name evidence="12" type="ORF">HanXRQr2_Chr16g0776091</name>
</gene>
<dbReference type="PROSITE" id="PS50860">
    <property type="entry name" value="AA_TRNA_LIGASE_II_ALA"/>
    <property type="match status" value="1"/>
</dbReference>
<dbReference type="GO" id="GO:0000049">
    <property type="term" value="F:tRNA binding"/>
    <property type="evidence" value="ECO:0007669"/>
    <property type="project" value="UniProtKB-KW"/>
</dbReference>
<evidence type="ECO:0000256" key="6">
    <source>
        <dbReference type="ARBA" id="ARBA00022840"/>
    </source>
</evidence>
<evidence type="ECO:0000313" key="12">
    <source>
        <dbReference type="EMBL" id="KAF5762385.1"/>
    </source>
</evidence>
<accession>A0A9K3H0A8</accession>
<keyword evidence="5" id="KW-0547">Nucleotide-binding</keyword>
<reference evidence="12" key="2">
    <citation type="submission" date="2020-06" db="EMBL/GenBank/DDBJ databases">
        <title>Helianthus annuus Genome sequencing and assembly Release 2.</title>
        <authorList>
            <person name="Gouzy J."/>
            <person name="Langlade N."/>
            <person name="Munos S."/>
        </authorList>
    </citation>
    <scope>NUCLEOTIDE SEQUENCE</scope>
    <source>
        <tissue evidence="12">Leaves</tissue>
    </source>
</reference>
<dbReference type="EC" id="6.1.1.7" evidence="2"/>
<dbReference type="GO" id="GO:0005524">
    <property type="term" value="F:ATP binding"/>
    <property type="evidence" value="ECO:0007669"/>
    <property type="project" value="UniProtKB-KW"/>
</dbReference>
<sequence length="138" mass="15484">MPQMQQSAQRLNSMSCKEVPGSHVDQKGSIVLPEKLRFDFSHGKPVKPDDLRRIESIMNEQIKAELEVSAKKASLADAKRVNGLRTVFGEVYPDPVRIVAIVRKVDDLLADPENEEWSSISAELYFKHTRGKSGCSFV</sequence>
<comment type="similarity">
    <text evidence="1">Belongs to the class-II aminoacyl-tRNA synthetase family.</text>
</comment>
<feature type="domain" description="Alanyl-transfer RNA synthetases family profile" evidence="11">
    <location>
        <begin position="1"/>
        <end position="124"/>
    </location>
</feature>
<dbReference type="PANTHER" id="PTHR11777:SF9">
    <property type="entry name" value="ALANINE--TRNA LIGASE, CYTOPLASMIC"/>
    <property type="match status" value="1"/>
</dbReference>
<dbReference type="InterPro" id="IPR050058">
    <property type="entry name" value="Ala-tRNA_ligase"/>
</dbReference>
<evidence type="ECO:0000256" key="4">
    <source>
        <dbReference type="ARBA" id="ARBA00022598"/>
    </source>
</evidence>
<keyword evidence="7" id="KW-0694">RNA-binding</keyword>
<dbReference type="Proteomes" id="UP000215914">
    <property type="component" value="Unassembled WGS sequence"/>
</dbReference>
<dbReference type="InterPro" id="IPR018165">
    <property type="entry name" value="Ala-tRNA-synth_IIc_core"/>
</dbReference>
<evidence type="ECO:0000313" key="13">
    <source>
        <dbReference type="Proteomes" id="UP000215914"/>
    </source>
</evidence>
<feature type="region of interest" description="Disordered" evidence="10">
    <location>
        <begin position="1"/>
        <end position="24"/>
    </location>
</feature>
<proteinExistence type="inferred from homology"/>
<protein>
    <recommendedName>
        <fullName evidence="2">alanine--tRNA ligase</fullName>
        <ecNumber evidence="2">6.1.1.7</ecNumber>
    </recommendedName>
</protein>